<dbReference type="STRING" id="1276246.SCULI_v1c02960"/>
<dbReference type="OrthoDB" id="9992758at2"/>
<dbReference type="RefSeq" id="WP_025362878.1">
    <property type="nucleotide sequence ID" value="NZ_CP006681.1"/>
</dbReference>
<keyword evidence="1" id="KW-0812">Transmembrane</keyword>
<evidence type="ECO:0000313" key="3">
    <source>
        <dbReference type="Proteomes" id="UP000019267"/>
    </source>
</evidence>
<keyword evidence="1" id="KW-1133">Transmembrane helix</keyword>
<feature type="transmembrane region" description="Helical" evidence="1">
    <location>
        <begin position="65"/>
        <end position="85"/>
    </location>
</feature>
<proteinExistence type="predicted"/>
<evidence type="ECO:0000256" key="1">
    <source>
        <dbReference type="SAM" id="Phobius"/>
    </source>
</evidence>
<dbReference type="AlphaFoldDB" id="W6A6L0"/>
<dbReference type="EMBL" id="CP006681">
    <property type="protein sequence ID" value="AHI52637.1"/>
    <property type="molecule type" value="Genomic_DNA"/>
</dbReference>
<accession>W6A6L0</accession>
<protein>
    <submittedName>
        <fullName evidence="2">Uncharacterized protein</fullName>
    </submittedName>
</protein>
<gene>
    <name evidence="2" type="ORF">SCULI_v1c02960</name>
</gene>
<keyword evidence="3" id="KW-1185">Reference proteome</keyword>
<dbReference type="KEGG" id="scq:SCULI_v1c02960"/>
<sequence length="86" mass="9726">MNCLECNQTITNKQLYVKEENDSGIFSYHTNCHLKKFGDIMQQETELAQTSSRNINVDVSKMSNVLFLVLLAIAIICGLVFIITLI</sequence>
<dbReference type="Proteomes" id="UP000019267">
    <property type="component" value="Chromosome"/>
</dbReference>
<dbReference type="HOGENOM" id="CLU_2496340_0_0_14"/>
<reference evidence="2 3" key="1">
    <citation type="journal article" date="2014" name="Genome Biol. Evol.">
        <title>Molecular evolution of the substrate utilization strategies and putative virulence factors in mosquito-associated Spiroplasma species.</title>
        <authorList>
            <person name="Chang T.H."/>
            <person name="Lo W.S."/>
            <person name="Ku C."/>
            <person name="Chen L.L."/>
            <person name="Kuo C.H."/>
        </authorList>
    </citation>
    <scope>NUCLEOTIDE SEQUENCE [LARGE SCALE GENOMIC DNA]</scope>
    <source>
        <strain evidence="2">AES-1</strain>
    </source>
</reference>
<keyword evidence="1" id="KW-0472">Membrane</keyword>
<evidence type="ECO:0000313" key="2">
    <source>
        <dbReference type="EMBL" id="AHI52637.1"/>
    </source>
</evidence>
<organism evidence="2 3">
    <name type="scientific">Spiroplasma culicicola AES-1</name>
    <dbReference type="NCBI Taxonomy" id="1276246"/>
    <lineage>
        <taxon>Bacteria</taxon>
        <taxon>Bacillati</taxon>
        <taxon>Mycoplasmatota</taxon>
        <taxon>Mollicutes</taxon>
        <taxon>Entomoplasmatales</taxon>
        <taxon>Spiroplasmataceae</taxon>
        <taxon>Spiroplasma</taxon>
    </lineage>
</organism>
<dbReference type="PATRIC" id="fig|1276246.3.peg.295"/>
<name>W6A6L0_9MOLU</name>